<dbReference type="EMBL" id="VDEP01000305">
    <property type="protein sequence ID" value="KAA1109420.1"/>
    <property type="molecule type" value="Genomic_DNA"/>
</dbReference>
<dbReference type="InterPro" id="IPR050282">
    <property type="entry name" value="Cycloisomerase_2"/>
</dbReference>
<dbReference type="PANTHER" id="PTHR30344:SF1">
    <property type="entry name" value="6-PHOSPHOGLUCONOLACTONASE"/>
    <property type="match status" value="1"/>
</dbReference>
<evidence type="ECO:0000256" key="1">
    <source>
        <dbReference type="ARBA" id="ARBA00005564"/>
    </source>
</evidence>
<feature type="chain" id="PRO_5036366500" description="3-carboxymuconate cyclase" evidence="2">
    <location>
        <begin position="27"/>
        <end position="402"/>
    </location>
</feature>
<organism evidence="3 5">
    <name type="scientific">Puccinia graminis f. sp. tritici</name>
    <dbReference type="NCBI Taxonomy" id="56615"/>
    <lineage>
        <taxon>Eukaryota</taxon>
        <taxon>Fungi</taxon>
        <taxon>Dikarya</taxon>
        <taxon>Basidiomycota</taxon>
        <taxon>Pucciniomycotina</taxon>
        <taxon>Pucciniomycetes</taxon>
        <taxon>Pucciniales</taxon>
        <taxon>Pucciniaceae</taxon>
        <taxon>Puccinia</taxon>
    </lineage>
</organism>
<evidence type="ECO:0000313" key="3">
    <source>
        <dbReference type="EMBL" id="KAA1106368.1"/>
    </source>
</evidence>
<dbReference type="Pfam" id="PF10282">
    <property type="entry name" value="Lactonase"/>
    <property type="match status" value="1"/>
</dbReference>
<dbReference type="InterPro" id="IPR011048">
    <property type="entry name" value="Haem_d1_sf"/>
</dbReference>
<evidence type="ECO:0000256" key="2">
    <source>
        <dbReference type="SAM" id="SignalP"/>
    </source>
</evidence>
<comment type="caution">
    <text evidence="3">The sequence shown here is derived from an EMBL/GenBank/DDBJ whole genome shotgun (WGS) entry which is preliminary data.</text>
</comment>
<name>A0A5B0PZM2_PUCGR</name>
<dbReference type="InterPro" id="IPR015943">
    <property type="entry name" value="WD40/YVTN_repeat-like_dom_sf"/>
</dbReference>
<comment type="similarity">
    <text evidence="1">Belongs to the cycloisomerase 2 family.</text>
</comment>
<sequence length="402" mass="42801">MNPLSNNLNRLFSVACLASWSGMLTAEPTLTDTLPASLKVYIGGQDKVVNVFIYDTTKNTFTPKTSSDALGANTTWFQVDKTNQFIISASSGHPPDQAGIFAASVSADGTLKRTTSIPLNGNPHVSAAFDRDDTTVTITTGNVNAESDLNSYKLILDGTKKPEPEATVRLQAFPAPTDPKVFAYASQVKRNPSGNIYLIPFSNLDSIGSQTIAPFTSAQNSDIVVKSGCGPQSLTFPPGDVSTETNMIFYLLCQRSKEILLIEVPNPTGFPLAPILHNSISTLASGAKAEDFDATETLITPDGKFLYTISVPKVSNGKQENMFTVFGRDAATGNLVQAGTFKTGGKGSRNFRFSPDKAASLIIVSNTDSNLVCVHKRDPQTGALTQVGSTKLNSPGFPLFVA</sequence>
<keyword evidence="2" id="KW-0732">Signal</keyword>
<dbReference type="Proteomes" id="UP000324748">
    <property type="component" value="Unassembled WGS sequence"/>
</dbReference>
<evidence type="ECO:0000313" key="6">
    <source>
        <dbReference type="Proteomes" id="UP000325313"/>
    </source>
</evidence>
<keyword evidence="5" id="KW-1185">Reference proteome</keyword>
<gene>
    <name evidence="3" type="ORF">PGT21_033951</name>
    <name evidence="4" type="ORF">PGTUg99_032893</name>
</gene>
<dbReference type="InterPro" id="IPR019405">
    <property type="entry name" value="Lactonase_7-beta_prop"/>
</dbReference>
<dbReference type="Gene3D" id="2.130.10.10">
    <property type="entry name" value="YVTN repeat-like/Quinoprotein amine dehydrogenase"/>
    <property type="match status" value="1"/>
</dbReference>
<dbReference type="PANTHER" id="PTHR30344">
    <property type="entry name" value="6-PHOSPHOGLUCONOLACTONASE-RELATED"/>
    <property type="match status" value="1"/>
</dbReference>
<reference evidence="5 6" key="1">
    <citation type="submission" date="2019-05" db="EMBL/GenBank/DDBJ databases">
        <title>Emergence of the Ug99 lineage of the wheat stem rust pathogen through somatic hybridization.</title>
        <authorList>
            <person name="Li F."/>
            <person name="Upadhyaya N.M."/>
            <person name="Sperschneider J."/>
            <person name="Matny O."/>
            <person name="Nguyen-Phuc H."/>
            <person name="Mago R."/>
            <person name="Raley C."/>
            <person name="Miller M.E."/>
            <person name="Silverstein K.A.T."/>
            <person name="Henningsen E."/>
            <person name="Hirsch C.D."/>
            <person name="Visser B."/>
            <person name="Pretorius Z.A."/>
            <person name="Steffenson B.J."/>
            <person name="Schwessinger B."/>
            <person name="Dodds P.N."/>
            <person name="Figueroa M."/>
        </authorList>
    </citation>
    <scope>NUCLEOTIDE SEQUENCE [LARGE SCALE GENOMIC DNA]</scope>
    <source>
        <strain evidence="3">21-0</strain>
        <strain evidence="4 6">Ug99</strain>
    </source>
</reference>
<evidence type="ECO:0000313" key="5">
    <source>
        <dbReference type="Proteomes" id="UP000324748"/>
    </source>
</evidence>
<protein>
    <recommendedName>
        <fullName evidence="7">3-carboxymuconate cyclase</fullName>
    </recommendedName>
</protein>
<dbReference type="Proteomes" id="UP000325313">
    <property type="component" value="Unassembled WGS sequence"/>
</dbReference>
<feature type="signal peptide" evidence="2">
    <location>
        <begin position="1"/>
        <end position="26"/>
    </location>
</feature>
<accession>A0A5B0PZM2</accession>
<evidence type="ECO:0000313" key="4">
    <source>
        <dbReference type="EMBL" id="KAA1109420.1"/>
    </source>
</evidence>
<dbReference type="GO" id="GO:0017057">
    <property type="term" value="F:6-phosphogluconolactonase activity"/>
    <property type="evidence" value="ECO:0007669"/>
    <property type="project" value="TreeGrafter"/>
</dbReference>
<dbReference type="AlphaFoldDB" id="A0A5B0PZM2"/>
<dbReference type="OrthoDB" id="2508186at2759"/>
<dbReference type="EMBL" id="VSWC01000040">
    <property type="protein sequence ID" value="KAA1106368.1"/>
    <property type="molecule type" value="Genomic_DNA"/>
</dbReference>
<proteinExistence type="inferred from homology"/>
<evidence type="ECO:0008006" key="7">
    <source>
        <dbReference type="Google" id="ProtNLM"/>
    </source>
</evidence>
<dbReference type="SUPFAM" id="SSF51004">
    <property type="entry name" value="C-terminal (heme d1) domain of cytochrome cd1-nitrite reductase"/>
    <property type="match status" value="1"/>
</dbReference>